<evidence type="ECO:0000256" key="5">
    <source>
        <dbReference type="ARBA" id="ARBA00023315"/>
    </source>
</evidence>
<name>A0ABR4ZCY3_9NOCA</name>
<dbReference type="Proteomes" id="UP000031364">
    <property type="component" value="Unassembled WGS sequence"/>
</dbReference>
<dbReference type="GO" id="GO:0016746">
    <property type="term" value="F:acyltransferase activity"/>
    <property type="evidence" value="ECO:0007669"/>
    <property type="project" value="UniProtKB-KW"/>
</dbReference>
<keyword evidence="9" id="KW-1185">Reference proteome</keyword>
<evidence type="ECO:0000256" key="4">
    <source>
        <dbReference type="ARBA" id="ARBA00023098"/>
    </source>
</evidence>
<comment type="caution">
    <text evidence="8">The sequence shown here is derived from an EMBL/GenBank/DDBJ whole genome shotgun (WGS) entry which is preliminary data.</text>
</comment>
<evidence type="ECO:0000256" key="2">
    <source>
        <dbReference type="ARBA" id="ARBA00022516"/>
    </source>
</evidence>
<keyword evidence="3" id="KW-0808">Transferase</keyword>
<dbReference type="EMBL" id="JNFP01000027">
    <property type="protein sequence ID" value="KIA62869.1"/>
    <property type="molecule type" value="Genomic_DNA"/>
</dbReference>
<feature type="domain" description="Phospholipid/glycerol acyltransferase" evidence="7">
    <location>
        <begin position="117"/>
        <end position="229"/>
    </location>
</feature>
<comment type="pathway">
    <text evidence="1">Lipid metabolism.</text>
</comment>
<evidence type="ECO:0000256" key="1">
    <source>
        <dbReference type="ARBA" id="ARBA00005189"/>
    </source>
</evidence>
<organism evidence="8 9">
    <name type="scientific">Nocardia vulneris</name>
    <dbReference type="NCBI Taxonomy" id="1141657"/>
    <lineage>
        <taxon>Bacteria</taxon>
        <taxon>Bacillati</taxon>
        <taxon>Actinomycetota</taxon>
        <taxon>Actinomycetes</taxon>
        <taxon>Mycobacteriales</taxon>
        <taxon>Nocardiaceae</taxon>
        <taxon>Nocardia</taxon>
    </lineage>
</organism>
<dbReference type="SUPFAM" id="SSF69593">
    <property type="entry name" value="Glycerol-3-phosphate (1)-acyltransferase"/>
    <property type="match status" value="1"/>
</dbReference>
<gene>
    <name evidence="8" type="ORF">FG87_22335</name>
</gene>
<sequence length="345" mass="36980">MSDMVFDAPPAEAKAHSWMPSSPCGPGCIEPIDAVGTGRVLGRLLGVAGLLISFPMVNLVTPQGKREHLQRGYARTLLSCLGMELRIVDRRVDTNGRGAVDEGSTAPVAYGERGAGVMVVAGHIGWTDIVALAAVQPLGFVARADMVDWPVLGKLATLMRVIPIEREKLRALPGVVAQIGARLAAGERIAVFPEGTTWCGRAYGSMRPALFQAAVDTGTAVQPVRLRYLDRHGKQCTVPGFVGEDTFASSAKRVLRSRGMVAEVVLEPLQQPGTDRRDLARRCAAAVRGTELSRHGEFDATVWIEAGSTRVQDPSVASDAPEVRRPVRRLPLLRGRARRTEAVAG</sequence>
<dbReference type="InterPro" id="IPR002123">
    <property type="entry name" value="Plipid/glycerol_acylTrfase"/>
</dbReference>
<evidence type="ECO:0000259" key="7">
    <source>
        <dbReference type="SMART" id="SM00563"/>
    </source>
</evidence>
<feature type="region of interest" description="Disordered" evidence="6">
    <location>
        <begin position="1"/>
        <end position="21"/>
    </location>
</feature>
<keyword evidence="4" id="KW-0443">Lipid metabolism</keyword>
<dbReference type="CDD" id="cd07989">
    <property type="entry name" value="LPLAT_AGPAT-like"/>
    <property type="match status" value="1"/>
</dbReference>
<dbReference type="SMART" id="SM00563">
    <property type="entry name" value="PlsC"/>
    <property type="match status" value="1"/>
</dbReference>
<proteinExistence type="predicted"/>
<keyword evidence="5 8" id="KW-0012">Acyltransferase</keyword>
<evidence type="ECO:0000313" key="9">
    <source>
        <dbReference type="Proteomes" id="UP000031364"/>
    </source>
</evidence>
<evidence type="ECO:0000256" key="6">
    <source>
        <dbReference type="SAM" id="MobiDB-lite"/>
    </source>
</evidence>
<dbReference type="PANTHER" id="PTHR10434">
    <property type="entry name" value="1-ACYL-SN-GLYCEROL-3-PHOSPHATE ACYLTRANSFERASE"/>
    <property type="match status" value="1"/>
</dbReference>
<protein>
    <submittedName>
        <fullName evidence="8">Acyltransferase</fullName>
    </submittedName>
</protein>
<dbReference type="PANTHER" id="PTHR10434:SF64">
    <property type="entry name" value="1-ACYL-SN-GLYCEROL-3-PHOSPHATE ACYLTRANSFERASE-RELATED"/>
    <property type="match status" value="1"/>
</dbReference>
<reference evidence="8 9" key="1">
    <citation type="journal article" date="2014" name="Int. J. Syst. Evol. Microbiol.">
        <title>Nocardia vulneris sp. nov., isolated from wounds of human patients in North America.</title>
        <authorList>
            <person name="Lasker B.A."/>
            <person name="Bell M."/>
            <person name="Klenk H.P."/>
            <person name="Sproer C."/>
            <person name="Schumann C."/>
            <person name="Schumann P."/>
            <person name="Brown J.M."/>
        </authorList>
    </citation>
    <scope>NUCLEOTIDE SEQUENCE [LARGE SCALE GENOMIC DNA]</scope>
    <source>
        <strain evidence="8 9">W9851</strain>
    </source>
</reference>
<accession>A0ABR4ZCY3</accession>
<evidence type="ECO:0000313" key="8">
    <source>
        <dbReference type="EMBL" id="KIA62869.1"/>
    </source>
</evidence>
<dbReference type="RefSeq" id="WP_043673841.1">
    <property type="nucleotide sequence ID" value="NZ_BDCI01000013.1"/>
</dbReference>
<dbReference type="Pfam" id="PF01553">
    <property type="entry name" value="Acyltransferase"/>
    <property type="match status" value="1"/>
</dbReference>
<keyword evidence="2" id="KW-0444">Lipid biosynthesis</keyword>
<evidence type="ECO:0000256" key="3">
    <source>
        <dbReference type="ARBA" id="ARBA00022679"/>
    </source>
</evidence>